<protein>
    <submittedName>
        <fullName evidence="2">SCP-like protein</fullName>
    </submittedName>
</protein>
<dbReference type="SMART" id="SM00198">
    <property type="entry name" value="SCP"/>
    <property type="match status" value="1"/>
</dbReference>
<dbReference type="Proteomes" id="UP000054047">
    <property type="component" value="Unassembled WGS sequence"/>
</dbReference>
<dbReference type="Gene3D" id="3.40.33.10">
    <property type="entry name" value="CAP"/>
    <property type="match status" value="1"/>
</dbReference>
<proteinExistence type="predicted"/>
<evidence type="ECO:0000259" key="1">
    <source>
        <dbReference type="SMART" id="SM00198"/>
    </source>
</evidence>
<dbReference type="AlphaFoldDB" id="A0A0C2CMX9"/>
<accession>A0A0C2CMX9</accession>
<sequence>MATATTPAFACTYDFCNNMAKGILVCIYDDKTTNVSVANRVIYEKAADKSQICAACSTNCTESLCPQPHTPVTIPSTCEVDNLSNDTGDTALWMHNYYRRWNIAAETYKAIESCPSTDPTAMPGHSMNFLRIGDYKLSEQDALKQAIKKWWGELGEKGLGDDTTFHDNSGIKSFANMAYDQADKFACAVQNCQQSGQTLVACQYSPYVFINELVVAEANL</sequence>
<feature type="domain" description="SCP" evidence="1">
    <location>
        <begin position="86"/>
        <end position="209"/>
    </location>
</feature>
<evidence type="ECO:0000313" key="3">
    <source>
        <dbReference type="Proteomes" id="UP000054047"/>
    </source>
</evidence>
<keyword evidence="3" id="KW-1185">Reference proteome</keyword>
<gene>
    <name evidence="2" type="ORF">ANCDUO_11811</name>
</gene>
<dbReference type="Pfam" id="PF00188">
    <property type="entry name" value="CAP"/>
    <property type="match status" value="1"/>
</dbReference>
<name>A0A0C2CMX9_9BILA</name>
<dbReference type="EMBL" id="KN733668">
    <property type="protein sequence ID" value="KIH57993.1"/>
    <property type="molecule type" value="Genomic_DNA"/>
</dbReference>
<dbReference type="SUPFAM" id="SSF55797">
    <property type="entry name" value="PR-1-like"/>
    <property type="match status" value="1"/>
</dbReference>
<dbReference type="InterPro" id="IPR035940">
    <property type="entry name" value="CAP_sf"/>
</dbReference>
<dbReference type="CDD" id="cd05380">
    <property type="entry name" value="CAP_euk"/>
    <property type="match status" value="1"/>
</dbReference>
<dbReference type="InterPro" id="IPR014044">
    <property type="entry name" value="CAP_dom"/>
</dbReference>
<organism evidence="2 3">
    <name type="scientific">Ancylostoma duodenale</name>
    <dbReference type="NCBI Taxonomy" id="51022"/>
    <lineage>
        <taxon>Eukaryota</taxon>
        <taxon>Metazoa</taxon>
        <taxon>Ecdysozoa</taxon>
        <taxon>Nematoda</taxon>
        <taxon>Chromadorea</taxon>
        <taxon>Rhabditida</taxon>
        <taxon>Rhabditina</taxon>
        <taxon>Rhabditomorpha</taxon>
        <taxon>Strongyloidea</taxon>
        <taxon>Ancylostomatidae</taxon>
        <taxon>Ancylostomatinae</taxon>
        <taxon>Ancylostoma</taxon>
    </lineage>
</organism>
<evidence type="ECO:0000313" key="2">
    <source>
        <dbReference type="EMBL" id="KIH57993.1"/>
    </source>
</evidence>
<reference evidence="2 3" key="1">
    <citation type="submission" date="2013-12" db="EMBL/GenBank/DDBJ databases">
        <title>Draft genome of the parsitic nematode Ancylostoma duodenale.</title>
        <authorList>
            <person name="Mitreva M."/>
        </authorList>
    </citation>
    <scope>NUCLEOTIDE SEQUENCE [LARGE SCALE GENOMIC DNA]</scope>
    <source>
        <strain evidence="2 3">Zhejiang</strain>
    </source>
</reference>